<dbReference type="SUPFAM" id="SSF48019">
    <property type="entry name" value="post-AAA+ oligomerization domain-like"/>
    <property type="match status" value="1"/>
</dbReference>
<dbReference type="Pfam" id="PF21694">
    <property type="entry name" value="DNA_pol3_delta_C"/>
    <property type="match status" value="1"/>
</dbReference>
<evidence type="ECO:0000256" key="4">
    <source>
        <dbReference type="ARBA" id="ARBA00022705"/>
    </source>
</evidence>
<keyword evidence="4" id="KW-0235">DNA replication</keyword>
<dbReference type="GO" id="GO:0003677">
    <property type="term" value="F:DNA binding"/>
    <property type="evidence" value="ECO:0007669"/>
    <property type="project" value="InterPro"/>
</dbReference>
<comment type="catalytic activity">
    <reaction evidence="7">
        <text>DNA(n) + a 2'-deoxyribonucleoside 5'-triphosphate = DNA(n+1) + diphosphate</text>
        <dbReference type="Rhea" id="RHEA:22508"/>
        <dbReference type="Rhea" id="RHEA-COMP:17339"/>
        <dbReference type="Rhea" id="RHEA-COMP:17340"/>
        <dbReference type="ChEBI" id="CHEBI:33019"/>
        <dbReference type="ChEBI" id="CHEBI:61560"/>
        <dbReference type="ChEBI" id="CHEBI:173112"/>
        <dbReference type="EC" id="2.7.7.7"/>
    </reaction>
</comment>
<dbReference type="EMBL" id="MGFK01000029">
    <property type="protein sequence ID" value="OGM03830.1"/>
    <property type="molecule type" value="Genomic_DNA"/>
</dbReference>
<evidence type="ECO:0000256" key="2">
    <source>
        <dbReference type="ARBA" id="ARBA00022679"/>
    </source>
</evidence>
<keyword evidence="2" id="KW-0808">Transferase</keyword>
<evidence type="ECO:0000313" key="10">
    <source>
        <dbReference type="Proteomes" id="UP000177091"/>
    </source>
</evidence>
<evidence type="ECO:0000256" key="5">
    <source>
        <dbReference type="ARBA" id="ARBA00022932"/>
    </source>
</evidence>
<dbReference type="PANTHER" id="PTHR34388:SF1">
    <property type="entry name" value="DNA POLYMERASE III SUBUNIT DELTA"/>
    <property type="match status" value="1"/>
</dbReference>
<sequence>MKIFVIHGDNEIRARLRLKELLSQAQKKGLSIQKITSNEELFAGRLSSSGLFGENLILIENPASFSKKDLGIVIKNKKAIGNIIFFHTGFLAKGFLEIIPADAEIEEFKLPKTIYKFLDSFYPRNSKNALSSLHSLSEKEPEELILHLLARHLRDLYLLKENPKALNYPEWRILKLTRASEKFTKEKLANLIKKLAKIDVQIKTSKEDLVSSLDLLIVTELE</sequence>
<evidence type="ECO:0000259" key="8">
    <source>
        <dbReference type="Pfam" id="PF21694"/>
    </source>
</evidence>
<keyword evidence="5" id="KW-0239">DNA-directed DNA polymerase</keyword>
<evidence type="ECO:0000256" key="3">
    <source>
        <dbReference type="ARBA" id="ARBA00022695"/>
    </source>
</evidence>
<organism evidence="9 10">
    <name type="scientific">Candidatus Woesebacteria bacterium GWA1_42_12</name>
    <dbReference type="NCBI Taxonomy" id="1802472"/>
    <lineage>
        <taxon>Bacteria</taxon>
        <taxon>Candidatus Woeseibacteriota</taxon>
    </lineage>
</organism>
<dbReference type="EC" id="2.7.7.7" evidence="1"/>
<accession>A0A1F7WLX7</accession>
<dbReference type="AlphaFoldDB" id="A0A1F7WLX7"/>
<dbReference type="GO" id="GO:0003887">
    <property type="term" value="F:DNA-directed DNA polymerase activity"/>
    <property type="evidence" value="ECO:0007669"/>
    <property type="project" value="UniProtKB-KW"/>
</dbReference>
<feature type="domain" description="DNA polymerase III delta subunit-like C-terminal" evidence="8">
    <location>
        <begin position="113"/>
        <end position="218"/>
    </location>
</feature>
<name>A0A1F7WLX7_9BACT</name>
<evidence type="ECO:0000313" key="9">
    <source>
        <dbReference type="EMBL" id="OGM03830.1"/>
    </source>
</evidence>
<comment type="similarity">
    <text evidence="6">Belongs to the DNA polymerase HolA subunit family.</text>
</comment>
<dbReference type="GO" id="GO:0006261">
    <property type="term" value="P:DNA-templated DNA replication"/>
    <property type="evidence" value="ECO:0007669"/>
    <property type="project" value="TreeGrafter"/>
</dbReference>
<dbReference type="InterPro" id="IPR005790">
    <property type="entry name" value="DNA_polIII_delta"/>
</dbReference>
<evidence type="ECO:0000256" key="6">
    <source>
        <dbReference type="ARBA" id="ARBA00034754"/>
    </source>
</evidence>
<proteinExistence type="inferred from homology"/>
<evidence type="ECO:0000256" key="1">
    <source>
        <dbReference type="ARBA" id="ARBA00012417"/>
    </source>
</evidence>
<comment type="caution">
    <text evidence="9">The sequence shown here is derived from an EMBL/GenBank/DDBJ whole genome shotgun (WGS) entry which is preliminary data.</text>
</comment>
<dbReference type="InterPro" id="IPR048466">
    <property type="entry name" value="DNA_pol3_delta-like_C"/>
</dbReference>
<keyword evidence="3" id="KW-0548">Nucleotidyltransferase</keyword>
<dbReference type="Gene3D" id="1.20.272.10">
    <property type="match status" value="1"/>
</dbReference>
<dbReference type="Proteomes" id="UP000177091">
    <property type="component" value="Unassembled WGS sequence"/>
</dbReference>
<protein>
    <recommendedName>
        <fullName evidence="1">DNA-directed DNA polymerase</fullName>
        <ecNumber evidence="1">2.7.7.7</ecNumber>
    </recommendedName>
</protein>
<evidence type="ECO:0000256" key="7">
    <source>
        <dbReference type="ARBA" id="ARBA00049244"/>
    </source>
</evidence>
<gene>
    <name evidence="9" type="ORF">A2112_02565</name>
</gene>
<reference evidence="9 10" key="1">
    <citation type="journal article" date="2016" name="Nat. Commun.">
        <title>Thousands of microbial genomes shed light on interconnected biogeochemical processes in an aquifer system.</title>
        <authorList>
            <person name="Anantharaman K."/>
            <person name="Brown C.T."/>
            <person name="Hug L.A."/>
            <person name="Sharon I."/>
            <person name="Castelle C.J."/>
            <person name="Probst A.J."/>
            <person name="Thomas B.C."/>
            <person name="Singh A."/>
            <person name="Wilkins M.J."/>
            <person name="Karaoz U."/>
            <person name="Brodie E.L."/>
            <person name="Williams K.H."/>
            <person name="Hubbard S.S."/>
            <person name="Banfield J.F."/>
        </authorList>
    </citation>
    <scope>NUCLEOTIDE SEQUENCE [LARGE SCALE GENOMIC DNA]</scope>
</reference>
<dbReference type="InterPro" id="IPR008921">
    <property type="entry name" value="DNA_pol3_clamp-load_cplx_C"/>
</dbReference>
<dbReference type="GO" id="GO:0009360">
    <property type="term" value="C:DNA polymerase III complex"/>
    <property type="evidence" value="ECO:0007669"/>
    <property type="project" value="TreeGrafter"/>
</dbReference>
<dbReference type="PANTHER" id="PTHR34388">
    <property type="entry name" value="DNA POLYMERASE III SUBUNIT DELTA"/>
    <property type="match status" value="1"/>
</dbReference>